<evidence type="ECO:0000259" key="3">
    <source>
        <dbReference type="PROSITE" id="PS50015"/>
    </source>
</evidence>
<dbReference type="EMBL" id="OU898281">
    <property type="protein sequence ID" value="CAH1282429.1"/>
    <property type="molecule type" value="Genomic_DNA"/>
</dbReference>
<dbReference type="PROSITE" id="PS50015">
    <property type="entry name" value="SAP_B"/>
    <property type="match status" value="1"/>
</dbReference>
<accession>A0A9P0DYH2</accession>
<dbReference type="Gene3D" id="1.10.225.10">
    <property type="entry name" value="Saposin-like"/>
    <property type="match status" value="1"/>
</dbReference>
<keyword evidence="2" id="KW-0732">Signal</keyword>
<dbReference type="Proteomes" id="UP001153709">
    <property type="component" value="Chromosome 6"/>
</dbReference>
<evidence type="ECO:0000256" key="2">
    <source>
        <dbReference type="SAM" id="SignalP"/>
    </source>
</evidence>
<dbReference type="OrthoDB" id="69496at2759"/>
<keyword evidence="1" id="KW-1015">Disulfide bond</keyword>
<protein>
    <recommendedName>
        <fullName evidence="3">Saposin B-type domain-containing protein</fullName>
    </recommendedName>
</protein>
<dbReference type="SUPFAM" id="SSF47862">
    <property type="entry name" value="Saposin"/>
    <property type="match status" value="1"/>
</dbReference>
<dbReference type="InterPro" id="IPR011001">
    <property type="entry name" value="Saposin-like"/>
</dbReference>
<proteinExistence type="predicted"/>
<reference evidence="4" key="1">
    <citation type="submission" date="2022-01" db="EMBL/GenBank/DDBJ databases">
        <authorList>
            <person name="King R."/>
        </authorList>
    </citation>
    <scope>NUCLEOTIDE SEQUENCE</scope>
</reference>
<feature type="chain" id="PRO_5040182812" description="Saposin B-type domain-containing protein" evidence="2">
    <location>
        <begin position="20"/>
        <end position="113"/>
    </location>
</feature>
<dbReference type="InterPro" id="IPR008139">
    <property type="entry name" value="SaposinB_dom"/>
</dbReference>
<evidence type="ECO:0000256" key="1">
    <source>
        <dbReference type="ARBA" id="ARBA00023157"/>
    </source>
</evidence>
<keyword evidence="5" id="KW-1185">Reference proteome</keyword>
<feature type="domain" description="Saposin B-type" evidence="3">
    <location>
        <begin position="37"/>
        <end position="113"/>
    </location>
</feature>
<dbReference type="AlphaFoldDB" id="A0A9P0DYH2"/>
<sequence>MKTILILALLSCVALTICAQGPEPTEGPEPEPTGEPDEQKCDTCITLTSIIRDYIDEKVPLDEVKKDLERICHDLPDQLKEICEKQLLPNLDKVYEDLQKHTPYELCQQYKNC</sequence>
<feature type="signal peptide" evidence="2">
    <location>
        <begin position="1"/>
        <end position="19"/>
    </location>
</feature>
<evidence type="ECO:0000313" key="5">
    <source>
        <dbReference type="Proteomes" id="UP001153709"/>
    </source>
</evidence>
<organism evidence="4 5">
    <name type="scientific">Diabrotica balteata</name>
    <name type="common">Banded cucumber beetle</name>
    <dbReference type="NCBI Taxonomy" id="107213"/>
    <lineage>
        <taxon>Eukaryota</taxon>
        <taxon>Metazoa</taxon>
        <taxon>Ecdysozoa</taxon>
        <taxon>Arthropoda</taxon>
        <taxon>Hexapoda</taxon>
        <taxon>Insecta</taxon>
        <taxon>Pterygota</taxon>
        <taxon>Neoptera</taxon>
        <taxon>Endopterygota</taxon>
        <taxon>Coleoptera</taxon>
        <taxon>Polyphaga</taxon>
        <taxon>Cucujiformia</taxon>
        <taxon>Chrysomeloidea</taxon>
        <taxon>Chrysomelidae</taxon>
        <taxon>Galerucinae</taxon>
        <taxon>Diabroticina</taxon>
        <taxon>Diabroticites</taxon>
        <taxon>Diabrotica</taxon>
    </lineage>
</organism>
<dbReference type="SMART" id="SM00741">
    <property type="entry name" value="SapB"/>
    <property type="match status" value="1"/>
</dbReference>
<gene>
    <name evidence="4" type="ORF">DIABBA_LOCUS10045</name>
</gene>
<evidence type="ECO:0000313" key="4">
    <source>
        <dbReference type="EMBL" id="CAH1282429.1"/>
    </source>
</evidence>
<name>A0A9P0DYH2_DIABA</name>